<dbReference type="EMBL" id="BTRK01000005">
    <property type="protein sequence ID" value="GMR51933.1"/>
    <property type="molecule type" value="Genomic_DNA"/>
</dbReference>
<dbReference type="AlphaFoldDB" id="A0AAN5CW03"/>
<proteinExistence type="predicted"/>
<feature type="non-terminal residue" evidence="1">
    <location>
        <position position="77"/>
    </location>
</feature>
<evidence type="ECO:0000313" key="2">
    <source>
        <dbReference type="Proteomes" id="UP001328107"/>
    </source>
</evidence>
<protein>
    <submittedName>
        <fullName evidence="1">Uncharacterized protein</fullName>
    </submittedName>
</protein>
<dbReference type="Proteomes" id="UP001328107">
    <property type="component" value="Unassembled WGS sequence"/>
</dbReference>
<gene>
    <name evidence="1" type="ORF">PMAYCL1PPCAC_22128</name>
</gene>
<name>A0AAN5CW03_9BILA</name>
<keyword evidence="2" id="KW-1185">Reference proteome</keyword>
<organism evidence="1 2">
    <name type="scientific">Pristionchus mayeri</name>
    <dbReference type="NCBI Taxonomy" id="1317129"/>
    <lineage>
        <taxon>Eukaryota</taxon>
        <taxon>Metazoa</taxon>
        <taxon>Ecdysozoa</taxon>
        <taxon>Nematoda</taxon>
        <taxon>Chromadorea</taxon>
        <taxon>Rhabditida</taxon>
        <taxon>Rhabditina</taxon>
        <taxon>Diplogasteromorpha</taxon>
        <taxon>Diplogasteroidea</taxon>
        <taxon>Neodiplogasteridae</taxon>
        <taxon>Pristionchus</taxon>
    </lineage>
</organism>
<accession>A0AAN5CW03</accession>
<comment type="caution">
    <text evidence="1">The sequence shown here is derived from an EMBL/GenBank/DDBJ whole genome shotgun (WGS) entry which is preliminary data.</text>
</comment>
<reference evidence="2" key="1">
    <citation type="submission" date="2022-10" db="EMBL/GenBank/DDBJ databases">
        <title>Genome assembly of Pristionchus species.</title>
        <authorList>
            <person name="Yoshida K."/>
            <person name="Sommer R.J."/>
        </authorList>
    </citation>
    <scope>NUCLEOTIDE SEQUENCE [LARGE SCALE GENOMIC DNA]</scope>
    <source>
        <strain evidence="2">RS5460</strain>
    </source>
</reference>
<sequence>MGLALVLLLGVVTFLLYEISQRWRNFQLRGKLGLDGPEPNFFFGNFGHFFDVMRTEGLEATPEIYPNLVKRFGKTFG</sequence>
<evidence type="ECO:0000313" key="1">
    <source>
        <dbReference type="EMBL" id="GMR51933.1"/>
    </source>
</evidence>